<evidence type="ECO:0000313" key="2">
    <source>
        <dbReference type="EMBL" id="GCE00999.1"/>
    </source>
</evidence>
<sequence length="98" mass="10035">MRIRHMAVGTLVGTAIALGSAAAPAQATPGDSAPACVTRDVDLNPQGFSVHLENTCGSAVQVRIVVENAPGSACITLAAGSTSRWNSARGRYIRTVLC</sequence>
<reference evidence="2 3" key="1">
    <citation type="submission" date="2018-12" db="EMBL/GenBank/DDBJ databases">
        <title>Draft genome sequence of Embleya hyalina NBRC 13850T.</title>
        <authorList>
            <person name="Komaki H."/>
            <person name="Hosoyama A."/>
            <person name="Kimura A."/>
            <person name="Ichikawa N."/>
            <person name="Tamura T."/>
        </authorList>
    </citation>
    <scope>NUCLEOTIDE SEQUENCE [LARGE SCALE GENOMIC DNA]</scope>
    <source>
        <strain evidence="2 3">NBRC 13850</strain>
    </source>
</reference>
<organism evidence="2 3">
    <name type="scientific">Embleya hyalina</name>
    <dbReference type="NCBI Taxonomy" id="516124"/>
    <lineage>
        <taxon>Bacteria</taxon>
        <taxon>Bacillati</taxon>
        <taxon>Actinomycetota</taxon>
        <taxon>Actinomycetes</taxon>
        <taxon>Kitasatosporales</taxon>
        <taxon>Streptomycetaceae</taxon>
        <taxon>Embleya</taxon>
    </lineage>
</organism>
<keyword evidence="3" id="KW-1185">Reference proteome</keyword>
<protein>
    <recommendedName>
        <fullName evidence="4">Alpha-amylase</fullName>
    </recommendedName>
</protein>
<dbReference type="GO" id="GO:0015066">
    <property type="term" value="F:alpha-amylase inhibitor activity"/>
    <property type="evidence" value="ECO:0007669"/>
    <property type="project" value="InterPro"/>
</dbReference>
<dbReference type="EMBL" id="BIFH01000044">
    <property type="protein sequence ID" value="GCE00999.1"/>
    <property type="molecule type" value="Genomic_DNA"/>
</dbReference>
<dbReference type="Gene3D" id="2.60.40.20">
    <property type="entry name" value="Alpha-amylase inhibitor"/>
    <property type="match status" value="1"/>
</dbReference>
<dbReference type="AlphaFoldDB" id="A0A401Z2B0"/>
<keyword evidence="1" id="KW-0732">Signal</keyword>
<proteinExistence type="predicted"/>
<evidence type="ECO:0000256" key="1">
    <source>
        <dbReference type="SAM" id="SignalP"/>
    </source>
</evidence>
<feature type="signal peptide" evidence="1">
    <location>
        <begin position="1"/>
        <end position="27"/>
    </location>
</feature>
<comment type="caution">
    <text evidence="2">The sequence shown here is derived from an EMBL/GenBank/DDBJ whole genome shotgun (WGS) entry which is preliminary data.</text>
</comment>
<gene>
    <name evidence="2" type="ORF">EHYA_08738</name>
</gene>
<name>A0A401Z2B0_9ACTN</name>
<feature type="chain" id="PRO_5018974634" description="Alpha-amylase" evidence="1">
    <location>
        <begin position="28"/>
        <end position="98"/>
    </location>
</feature>
<accession>A0A401Z2B0</accession>
<dbReference type="InterPro" id="IPR036379">
    <property type="entry name" value="A-amylase_inhib_sf"/>
</dbReference>
<evidence type="ECO:0000313" key="3">
    <source>
        <dbReference type="Proteomes" id="UP000286931"/>
    </source>
</evidence>
<dbReference type="OrthoDB" id="4249672at2"/>
<dbReference type="RefSeq" id="WP_126642680.1">
    <property type="nucleotide sequence ID" value="NZ_BIFH01000044.1"/>
</dbReference>
<dbReference type="Proteomes" id="UP000286931">
    <property type="component" value="Unassembled WGS sequence"/>
</dbReference>
<evidence type="ECO:0008006" key="4">
    <source>
        <dbReference type="Google" id="ProtNLM"/>
    </source>
</evidence>